<dbReference type="Pfam" id="PF05190">
    <property type="entry name" value="MutS_IV"/>
    <property type="match status" value="1"/>
</dbReference>
<dbReference type="FunFam" id="3.40.1170.10:FF:000001">
    <property type="entry name" value="DNA mismatch repair protein MutS"/>
    <property type="match status" value="1"/>
</dbReference>
<dbReference type="InterPro" id="IPR036187">
    <property type="entry name" value="DNA_mismatch_repair_MutS_sf"/>
</dbReference>
<evidence type="ECO:0000256" key="2">
    <source>
        <dbReference type="ARBA" id="ARBA00022741"/>
    </source>
</evidence>
<dbReference type="GO" id="GO:0005524">
    <property type="term" value="F:ATP binding"/>
    <property type="evidence" value="ECO:0007669"/>
    <property type="project" value="UniProtKB-UniRule"/>
</dbReference>
<dbReference type="SUPFAM" id="SSF53150">
    <property type="entry name" value="DNA repair protein MutS, domain II"/>
    <property type="match status" value="1"/>
</dbReference>
<dbReference type="InterPro" id="IPR007695">
    <property type="entry name" value="DNA_mismatch_repair_MutS-lik_N"/>
</dbReference>
<dbReference type="GO" id="GO:0030983">
    <property type="term" value="F:mismatched DNA binding"/>
    <property type="evidence" value="ECO:0007669"/>
    <property type="project" value="InterPro"/>
</dbReference>
<accession>A0A8A3S8M1</accession>
<dbReference type="Pfam" id="PF00488">
    <property type="entry name" value="MutS_V"/>
    <property type="match status" value="1"/>
</dbReference>
<dbReference type="NCBIfam" id="TIGR01070">
    <property type="entry name" value="mutS1"/>
    <property type="match status" value="1"/>
</dbReference>
<comment type="caution">
    <text evidence="8">Lacks conserved residue(s) required for the propagation of feature annotation.</text>
</comment>
<feature type="compositionally biased region" description="Pro residues" evidence="11">
    <location>
        <begin position="836"/>
        <end position="845"/>
    </location>
</feature>
<keyword evidence="5 8" id="KW-0238">DNA-binding</keyword>
<dbReference type="InterPro" id="IPR007861">
    <property type="entry name" value="DNA_mismatch_repair_MutS_clamp"/>
</dbReference>
<evidence type="ECO:0000313" key="13">
    <source>
        <dbReference type="EMBL" id="QSZ68189.1"/>
    </source>
</evidence>
<dbReference type="Gene3D" id="6.10.140.430">
    <property type="match status" value="1"/>
</dbReference>
<dbReference type="PROSITE" id="PS00486">
    <property type="entry name" value="DNA_MISMATCH_REPAIR_2"/>
    <property type="match status" value="1"/>
</dbReference>
<dbReference type="InterPro" id="IPR036678">
    <property type="entry name" value="MutS_con_dom_sf"/>
</dbReference>
<dbReference type="SMART" id="SM00533">
    <property type="entry name" value="MUTSd"/>
    <property type="match status" value="1"/>
</dbReference>
<evidence type="ECO:0000256" key="11">
    <source>
        <dbReference type="SAM" id="MobiDB-lite"/>
    </source>
</evidence>
<dbReference type="InterPro" id="IPR000432">
    <property type="entry name" value="DNA_mismatch_repair_MutS_C"/>
</dbReference>
<name>A0A8A3S8M1_9EURY</name>
<evidence type="ECO:0000256" key="1">
    <source>
        <dbReference type="ARBA" id="ARBA00006271"/>
    </source>
</evidence>
<dbReference type="NCBIfam" id="NF003810">
    <property type="entry name" value="PRK05399.1"/>
    <property type="match status" value="1"/>
</dbReference>
<dbReference type="EMBL" id="CP036172">
    <property type="protein sequence ID" value="QSZ68189.1"/>
    <property type="molecule type" value="Genomic_DNA"/>
</dbReference>
<dbReference type="Pfam" id="PF05188">
    <property type="entry name" value="MutS_II"/>
    <property type="match status" value="1"/>
</dbReference>
<feature type="region of interest" description="Disordered" evidence="11">
    <location>
        <begin position="829"/>
        <end position="861"/>
    </location>
</feature>
<evidence type="ECO:0000259" key="12">
    <source>
        <dbReference type="PROSITE" id="PS00486"/>
    </source>
</evidence>
<keyword evidence="4 8" id="KW-0067">ATP-binding</keyword>
<dbReference type="InterPro" id="IPR007696">
    <property type="entry name" value="DNA_mismatch_repair_MutS_core"/>
</dbReference>
<evidence type="ECO:0000256" key="9">
    <source>
        <dbReference type="NCBIfam" id="TIGR01070"/>
    </source>
</evidence>
<dbReference type="SUPFAM" id="SSF55271">
    <property type="entry name" value="DNA repair protein MutS, domain I"/>
    <property type="match status" value="1"/>
</dbReference>
<comment type="similarity">
    <text evidence="1 8 10">Belongs to the DNA mismatch repair MutS family.</text>
</comment>
<dbReference type="Proteomes" id="UP001042704">
    <property type="component" value="Chromosome"/>
</dbReference>
<gene>
    <name evidence="8 13" type="primary">mutS</name>
    <name evidence="13" type="ORF">RJ40_12130</name>
</gene>
<reference evidence="13" key="2">
    <citation type="submission" date="2019-02" db="EMBL/GenBank/DDBJ databases">
        <authorList>
            <person name="Chen S.-C."/>
            <person name="Chien H.-H."/>
            <person name="Lai M.-C."/>
        </authorList>
    </citation>
    <scope>NUCLEOTIDE SEQUENCE</scope>
    <source>
        <strain evidence="13">N2F9704</strain>
    </source>
</reference>
<comment type="function">
    <text evidence="7 8">This protein is involved in the repair of mismatches in DNA. It is possible that it carries out the mismatch recognition step. This protein has a weak ATPase activity.</text>
</comment>
<dbReference type="Gene3D" id="3.40.50.300">
    <property type="entry name" value="P-loop containing nucleotide triphosphate hydrolases"/>
    <property type="match status" value="1"/>
</dbReference>
<dbReference type="FunFam" id="3.40.50.300:FF:000870">
    <property type="entry name" value="MutS protein homolog 4"/>
    <property type="match status" value="1"/>
</dbReference>
<dbReference type="PIRSF" id="PIRSF037677">
    <property type="entry name" value="DNA_mis_repair_Msh6"/>
    <property type="match status" value="1"/>
</dbReference>
<dbReference type="Gene3D" id="3.40.1170.10">
    <property type="entry name" value="DNA repair protein MutS, domain I"/>
    <property type="match status" value="1"/>
</dbReference>
<feature type="domain" description="DNA mismatch repair proteins mutS family" evidence="12">
    <location>
        <begin position="700"/>
        <end position="716"/>
    </location>
</feature>
<dbReference type="PANTHER" id="PTHR11361">
    <property type="entry name" value="DNA MISMATCH REPAIR PROTEIN MUTS FAMILY MEMBER"/>
    <property type="match status" value="1"/>
</dbReference>
<evidence type="ECO:0000256" key="10">
    <source>
        <dbReference type="RuleBase" id="RU003756"/>
    </source>
</evidence>
<dbReference type="CDD" id="cd03284">
    <property type="entry name" value="ABC_MutS1"/>
    <property type="match status" value="1"/>
</dbReference>
<dbReference type="SUPFAM" id="SSF48334">
    <property type="entry name" value="DNA repair protein MutS, domain III"/>
    <property type="match status" value="1"/>
</dbReference>
<evidence type="ECO:0000256" key="3">
    <source>
        <dbReference type="ARBA" id="ARBA00022763"/>
    </source>
</evidence>
<keyword evidence="2 8" id="KW-0547">Nucleotide-binding</keyword>
<dbReference type="InterPro" id="IPR027417">
    <property type="entry name" value="P-loop_NTPase"/>
</dbReference>
<dbReference type="SMART" id="SM00534">
    <property type="entry name" value="MUTSac"/>
    <property type="match status" value="1"/>
</dbReference>
<evidence type="ECO:0000313" key="14">
    <source>
        <dbReference type="Proteomes" id="UP001042704"/>
    </source>
</evidence>
<dbReference type="PANTHER" id="PTHR11361:SF34">
    <property type="entry name" value="DNA MISMATCH REPAIR PROTEIN MSH1, MITOCHONDRIAL"/>
    <property type="match status" value="1"/>
</dbReference>
<organism evidence="13 14">
    <name type="scientific">Methanofollis aquaemaris</name>
    <dbReference type="NCBI Taxonomy" id="126734"/>
    <lineage>
        <taxon>Archaea</taxon>
        <taxon>Methanobacteriati</taxon>
        <taxon>Methanobacteriota</taxon>
        <taxon>Stenosarchaea group</taxon>
        <taxon>Methanomicrobia</taxon>
        <taxon>Methanomicrobiales</taxon>
        <taxon>Methanomicrobiaceae</taxon>
        <taxon>Methanofollis</taxon>
    </lineage>
</organism>
<dbReference type="InterPro" id="IPR017261">
    <property type="entry name" value="DNA_mismatch_repair_MutS/MSH"/>
</dbReference>
<keyword evidence="14" id="KW-1185">Reference proteome</keyword>
<dbReference type="InterPro" id="IPR005748">
    <property type="entry name" value="DNA_mismatch_repair_MutS"/>
</dbReference>
<dbReference type="HAMAP" id="MF_00096">
    <property type="entry name" value="MutS"/>
    <property type="match status" value="1"/>
</dbReference>
<evidence type="ECO:0000256" key="4">
    <source>
        <dbReference type="ARBA" id="ARBA00022840"/>
    </source>
</evidence>
<dbReference type="Pfam" id="PF05192">
    <property type="entry name" value="MutS_III"/>
    <property type="match status" value="1"/>
</dbReference>
<sequence length="886" mass="96408">MKAEKMTPAMRQFYAMKEEHPDCVIFFRMGDFYETFGHDAEVVARELDIVLTSRGKDKDGEKMPLAGVPYHAAETYVSRLVAKGYRVAICEQLEDPKKAKGIVKRGVVRVVTPGTVIDASMIASPGARYLMALSPDGKSGRWGLAFLEVSTGEFFIEEVGGDGDVAPVLSEVERYHPHECIVGTPLPDALSTRLSQAGVLLTPYRPEVFAPARARSLLLEHFKIQSLEGFGCGGDEMKAAVGAAGAALSYATETQYKPLTHITGLSVRAPADRMALDAITLRNLEITETMQGEGKEGTLLHLLDRTATSMGSRTMRKFLVNPLISPAAIDARLDAVAFFHRDAALRSDLRDALRGCADIERIAGRIAYGNATPRDLVTLRASVETLPTVRALLGGDLPVRIADALAGVSDFSAVSALIGRAVVDDPPANLKNGGFIRDGYAKELDDLREVSGSGKNWIAAFQQQERERTGIKSLKVKYNRVFGYSIEVTKPNLHLVPPEYERRQTTANGERFITPELKEKEAMITHADERLLGLEAELFADLLTTLAADVPAFQETARAVGLLDVYAALAEVAVRNTYTRPTLDDSVRTEIRDGRHPVVEEMVPGTFVPNDTRLDGAGDQILILTGANMAGKSTYMRAVALITVMAQVGSFVPAAAASVGIVDRVFTRVGASDDLASGRSTFMVEMQELANILNNTTTRSLVVLDEIGRGTSTVDGYSIAKAVLEYLHGTGVKGPRTLFATHFHRLIEVEGELERVKNYHFAVKETGSEVVFLRKIVPGATDRSYGIHVARLAGVPRAVTERAGKVLEETEREARGEGKTGRKHSAQMFLFSNPPQDDPAPPAPAPREESPALRALRDLDPDAMTPRVALEKLYELRDMARKEGSA</sequence>
<dbReference type="InterPro" id="IPR007860">
    <property type="entry name" value="DNA_mmatch_repair_MutS_con_dom"/>
</dbReference>
<dbReference type="Gene3D" id="1.10.1420.10">
    <property type="match status" value="2"/>
</dbReference>
<dbReference type="FunFam" id="1.10.1420.10:FF:000001">
    <property type="entry name" value="DNA mismatch repair protein MutS"/>
    <property type="match status" value="1"/>
</dbReference>
<dbReference type="RefSeq" id="WP_265581134.1">
    <property type="nucleotide sequence ID" value="NZ_CP036172.1"/>
</dbReference>
<dbReference type="SUPFAM" id="SSF52540">
    <property type="entry name" value="P-loop containing nucleoside triphosphate hydrolases"/>
    <property type="match status" value="1"/>
</dbReference>
<dbReference type="GO" id="GO:0006298">
    <property type="term" value="P:mismatch repair"/>
    <property type="evidence" value="ECO:0007669"/>
    <property type="project" value="UniProtKB-UniRule"/>
</dbReference>
<dbReference type="Pfam" id="PF01624">
    <property type="entry name" value="MutS_I"/>
    <property type="match status" value="1"/>
</dbReference>
<reference evidence="13" key="1">
    <citation type="journal article" date="2001" name="Int. J. Syst. Evol. Microbiol.">
        <title>Methanofollis aquaemaris sp. nov., a methanogen isolated from an aquaculture fish pond.</title>
        <authorList>
            <person name="Lai M.C."/>
            <person name="Chen S.C."/>
        </authorList>
    </citation>
    <scope>NUCLEOTIDE SEQUENCE</scope>
    <source>
        <strain evidence="13">N2F9704</strain>
    </source>
</reference>
<evidence type="ECO:0000256" key="7">
    <source>
        <dbReference type="ARBA" id="ARBA00024647"/>
    </source>
</evidence>
<protein>
    <recommendedName>
        <fullName evidence="8 9">DNA mismatch repair protein MutS</fullName>
    </recommendedName>
</protein>
<dbReference type="GO" id="GO:0140664">
    <property type="term" value="F:ATP-dependent DNA damage sensor activity"/>
    <property type="evidence" value="ECO:0007669"/>
    <property type="project" value="InterPro"/>
</dbReference>
<dbReference type="GeneID" id="76425128"/>
<evidence type="ECO:0000256" key="5">
    <source>
        <dbReference type="ARBA" id="ARBA00023125"/>
    </source>
</evidence>
<dbReference type="InterPro" id="IPR045076">
    <property type="entry name" value="MutS"/>
</dbReference>
<evidence type="ECO:0000256" key="8">
    <source>
        <dbReference type="HAMAP-Rule" id="MF_00096"/>
    </source>
</evidence>
<dbReference type="GO" id="GO:0003684">
    <property type="term" value="F:damaged DNA binding"/>
    <property type="evidence" value="ECO:0007669"/>
    <property type="project" value="UniProtKB-UniRule"/>
</dbReference>
<dbReference type="InterPro" id="IPR016151">
    <property type="entry name" value="DNA_mismatch_repair_MutS_N"/>
</dbReference>
<dbReference type="KEGG" id="maqe:RJ40_12130"/>
<evidence type="ECO:0000256" key="6">
    <source>
        <dbReference type="ARBA" id="ARBA00023204"/>
    </source>
</evidence>
<dbReference type="AlphaFoldDB" id="A0A8A3S8M1"/>
<dbReference type="Gene3D" id="3.30.420.110">
    <property type="entry name" value="MutS, connector domain"/>
    <property type="match status" value="1"/>
</dbReference>
<keyword evidence="6 8" id="KW-0234">DNA repair</keyword>
<proteinExistence type="inferred from homology"/>
<feature type="compositionally biased region" description="Basic and acidic residues" evidence="11">
    <location>
        <begin position="846"/>
        <end position="860"/>
    </location>
</feature>
<keyword evidence="3 8" id="KW-0227">DNA damage</keyword>